<dbReference type="InterPro" id="IPR030379">
    <property type="entry name" value="G_SEPTIN_dom"/>
</dbReference>
<dbReference type="Gene3D" id="3.40.50.300">
    <property type="entry name" value="P-loop containing nucleotide triphosphate hydrolases"/>
    <property type="match status" value="1"/>
</dbReference>
<comment type="caution">
    <text evidence="3">The sequence shown here is derived from an EMBL/GenBank/DDBJ whole genome shotgun (WGS) entry which is preliminary data.</text>
</comment>
<name>A0A367J1E9_RHIST</name>
<feature type="domain" description="Septin-type G" evidence="2">
    <location>
        <begin position="51"/>
        <end position="261"/>
    </location>
</feature>
<dbReference type="AlphaFoldDB" id="A0A367J1E9"/>
<dbReference type="SUPFAM" id="SSF52540">
    <property type="entry name" value="P-loop containing nucleoside triphosphate hydrolases"/>
    <property type="match status" value="1"/>
</dbReference>
<dbReference type="Pfam" id="PF00735">
    <property type="entry name" value="Septin"/>
    <property type="match status" value="1"/>
</dbReference>
<organism evidence="3 4">
    <name type="scientific">Rhizopus stolonifer</name>
    <name type="common">Rhizopus nigricans</name>
    <dbReference type="NCBI Taxonomy" id="4846"/>
    <lineage>
        <taxon>Eukaryota</taxon>
        <taxon>Fungi</taxon>
        <taxon>Fungi incertae sedis</taxon>
        <taxon>Mucoromycota</taxon>
        <taxon>Mucoromycotina</taxon>
        <taxon>Mucoromycetes</taxon>
        <taxon>Mucorales</taxon>
        <taxon>Mucorineae</taxon>
        <taxon>Rhizopodaceae</taxon>
        <taxon>Rhizopus</taxon>
    </lineage>
</organism>
<dbReference type="Proteomes" id="UP000253551">
    <property type="component" value="Unassembled WGS sequence"/>
</dbReference>
<reference evidence="3 4" key="1">
    <citation type="journal article" date="2018" name="G3 (Bethesda)">
        <title>Phylogenetic and Phylogenomic Definition of Rhizopus Species.</title>
        <authorList>
            <person name="Gryganskyi A.P."/>
            <person name="Golan J."/>
            <person name="Dolatabadi S."/>
            <person name="Mondo S."/>
            <person name="Robb S."/>
            <person name="Idnurm A."/>
            <person name="Muszewska A."/>
            <person name="Steczkiewicz K."/>
            <person name="Masonjones S."/>
            <person name="Liao H.L."/>
            <person name="Gajdeczka M.T."/>
            <person name="Anike F."/>
            <person name="Vuek A."/>
            <person name="Anishchenko I.M."/>
            <person name="Voigt K."/>
            <person name="de Hoog G.S."/>
            <person name="Smith M.E."/>
            <person name="Heitman J."/>
            <person name="Vilgalys R."/>
            <person name="Stajich J.E."/>
        </authorList>
    </citation>
    <scope>NUCLEOTIDE SEQUENCE [LARGE SCALE GENOMIC DNA]</scope>
    <source>
        <strain evidence="3 4">LSU 92-RS-03</strain>
    </source>
</reference>
<evidence type="ECO:0000313" key="3">
    <source>
        <dbReference type="EMBL" id="RCH83764.1"/>
    </source>
</evidence>
<dbReference type="PANTHER" id="PTHR18884">
    <property type="entry name" value="SEPTIN"/>
    <property type="match status" value="1"/>
</dbReference>
<dbReference type="STRING" id="4846.A0A367J1E9"/>
<gene>
    <name evidence="3" type="ORF">CU098_005973</name>
</gene>
<dbReference type="InterPro" id="IPR027417">
    <property type="entry name" value="P-loop_NTPase"/>
</dbReference>
<dbReference type="GO" id="GO:0005525">
    <property type="term" value="F:GTP binding"/>
    <property type="evidence" value="ECO:0007669"/>
    <property type="project" value="UniProtKB-KW"/>
</dbReference>
<evidence type="ECO:0000313" key="4">
    <source>
        <dbReference type="Proteomes" id="UP000253551"/>
    </source>
</evidence>
<protein>
    <recommendedName>
        <fullName evidence="2">Septin-type G domain-containing protein</fullName>
    </recommendedName>
</protein>
<sequence length="309" mass="35395">MLRSIQDSTYENDFGVKSVDDSTLFNSKSNITKRTSISTSSSFPLKDGTNHFRMIVCGDSGKNACINETQKESNLYFIGIGKSALVHALTTLQASHSVCSLEPIEHFVPFTNICVVDTCGYGASMRPEVIFSNTKKYLEKQFEKTNGLFHPSCRDDQRLIYMLEKAPAILTHVDVCLYLITGRLKPVDIEYMRYIHELVNIIPVMIQPDLSVRMDQMLDQRLDIIHVLIQNQIRFCTFGYTQDEIIVHCKQASTCSMPFVLNWSSAKPSFHGLTYLKQALFDTYLNPLRKQTTQRFLQWRQQQVSYVSN</sequence>
<comment type="similarity">
    <text evidence="1">Belongs to the TRAFAC class TrmE-Era-EngA-EngB-Septin-like GTPase superfamily. Septin GTPase family.</text>
</comment>
<keyword evidence="1" id="KW-0547">Nucleotide-binding</keyword>
<proteinExistence type="inferred from homology"/>
<evidence type="ECO:0000259" key="2">
    <source>
        <dbReference type="Pfam" id="PF00735"/>
    </source>
</evidence>
<evidence type="ECO:0000256" key="1">
    <source>
        <dbReference type="RuleBase" id="RU004560"/>
    </source>
</evidence>
<keyword evidence="1" id="KW-0342">GTP-binding</keyword>
<feature type="non-terminal residue" evidence="3">
    <location>
        <position position="309"/>
    </location>
</feature>
<dbReference type="OrthoDB" id="5340910at2759"/>
<dbReference type="EMBL" id="PJQM01004644">
    <property type="protein sequence ID" value="RCH83764.1"/>
    <property type="molecule type" value="Genomic_DNA"/>
</dbReference>
<accession>A0A367J1E9</accession>
<keyword evidence="4" id="KW-1185">Reference proteome</keyword>